<protein>
    <submittedName>
        <fullName evidence="1">Uncharacterized protein</fullName>
    </submittedName>
</protein>
<accession>A0A1H1XKF6</accession>
<organism evidence="1 2">
    <name type="scientific">Halopseudomonas xinjiangensis</name>
    <dbReference type="NCBI Taxonomy" id="487184"/>
    <lineage>
        <taxon>Bacteria</taxon>
        <taxon>Pseudomonadati</taxon>
        <taxon>Pseudomonadota</taxon>
        <taxon>Gammaproteobacteria</taxon>
        <taxon>Pseudomonadales</taxon>
        <taxon>Pseudomonadaceae</taxon>
        <taxon>Halopseudomonas</taxon>
    </lineage>
</organism>
<proteinExistence type="predicted"/>
<name>A0A1H1XKF6_9GAMM</name>
<evidence type="ECO:0000313" key="1">
    <source>
        <dbReference type="EMBL" id="SDT09737.1"/>
    </source>
</evidence>
<sequence length="190" mass="22082">MNFEHLYQNAQRAFEEARKHAESNPDVAERNMADGHQLMVAYYLANANDAYVSEVEKLLDVEFHRFSKHPDQAFTYRQNQYALLCLSAKDPMRAKKILSFPAKYKDAAALDVHLNVRLRRLVGDQDAFEQKTAKLTKSESDLIEAFDASLNRREVNWSAVATAWKSMKSKRFKFTVLEHRDLFTDTLKYV</sequence>
<dbReference type="RefSeq" id="WP_093396114.1">
    <property type="nucleotide sequence ID" value="NZ_LT629736.1"/>
</dbReference>
<reference evidence="2" key="1">
    <citation type="submission" date="2016-10" db="EMBL/GenBank/DDBJ databases">
        <authorList>
            <person name="Varghese N."/>
            <person name="Submissions S."/>
        </authorList>
    </citation>
    <scope>NUCLEOTIDE SEQUENCE [LARGE SCALE GENOMIC DNA]</scope>
    <source>
        <strain evidence="2">NRRL B-51270</strain>
    </source>
</reference>
<dbReference type="AlphaFoldDB" id="A0A1H1XKF6"/>
<gene>
    <name evidence="1" type="ORF">SAMN05216421_2891</name>
</gene>
<evidence type="ECO:0000313" key="2">
    <source>
        <dbReference type="Proteomes" id="UP000243207"/>
    </source>
</evidence>
<keyword evidence="2" id="KW-1185">Reference proteome</keyword>
<dbReference type="EMBL" id="LT629736">
    <property type="protein sequence ID" value="SDT09737.1"/>
    <property type="molecule type" value="Genomic_DNA"/>
</dbReference>
<dbReference type="Proteomes" id="UP000243207">
    <property type="component" value="Chromosome I"/>
</dbReference>